<feature type="compositionally biased region" description="Acidic residues" evidence="1">
    <location>
        <begin position="112"/>
        <end position="122"/>
    </location>
</feature>
<organism evidence="2 3">
    <name type="scientific">Punica granatum</name>
    <name type="common">Pomegranate</name>
    <dbReference type="NCBI Taxonomy" id="22663"/>
    <lineage>
        <taxon>Eukaryota</taxon>
        <taxon>Viridiplantae</taxon>
        <taxon>Streptophyta</taxon>
        <taxon>Embryophyta</taxon>
        <taxon>Tracheophyta</taxon>
        <taxon>Spermatophyta</taxon>
        <taxon>Magnoliopsida</taxon>
        <taxon>eudicotyledons</taxon>
        <taxon>Gunneridae</taxon>
        <taxon>Pentapetalae</taxon>
        <taxon>rosids</taxon>
        <taxon>malvids</taxon>
        <taxon>Myrtales</taxon>
        <taxon>Lythraceae</taxon>
        <taxon>Punica</taxon>
    </lineage>
</organism>
<gene>
    <name evidence="2" type="ORF">CRG98_014406</name>
</gene>
<name>A0A2I0K9M7_PUNGR</name>
<dbReference type="AlphaFoldDB" id="A0A2I0K9M7"/>
<comment type="caution">
    <text evidence="2">The sequence shown here is derived from an EMBL/GenBank/DDBJ whole genome shotgun (WGS) entry which is preliminary data.</text>
</comment>
<protein>
    <submittedName>
        <fullName evidence="2">Uncharacterized protein</fullName>
    </submittedName>
</protein>
<dbReference type="PANTHER" id="PTHR33116">
    <property type="entry name" value="REVERSE TRANSCRIPTASE ZINC-BINDING DOMAIN-CONTAINING PROTEIN-RELATED-RELATED"/>
    <property type="match status" value="1"/>
</dbReference>
<dbReference type="Proteomes" id="UP000233551">
    <property type="component" value="Unassembled WGS sequence"/>
</dbReference>
<sequence>MDRAATAGLDRRWGWLLGHEIWTKGIWTRLKKTKKMEKERGGRAAGESGSGDGVGARDEPRARDGRERAGESSGGGATGSAGSWAEGAEGFFEFRPFKLRAPGYEEDGIYGSAEEEGEEEEQGLSPSSSFLGGAAVDQISSDRPCPSVLSMTLFHNMLDRVRNRFNEWSASSLTMAGRATLLQSVLQSIPMYQMQGHSENQRRIHMVRWDTVTRPKEEAGLGLRCMSEFNCALLGKIGWGVVTRP</sequence>
<dbReference type="EMBL" id="PGOL01000763">
    <property type="protein sequence ID" value="PKI65257.1"/>
    <property type="molecule type" value="Genomic_DNA"/>
</dbReference>
<proteinExistence type="predicted"/>
<feature type="compositionally biased region" description="Basic and acidic residues" evidence="1">
    <location>
        <begin position="55"/>
        <end position="70"/>
    </location>
</feature>
<reference evidence="2 3" key="1">
    <citation type="submission" date="2017-11" db="EMBL/GenBank/DDBJ databases">
        <title>De-novo sequencing of pomegranate (Punica granatum L.) genome.</title>
        <authorList>
            <person name="Akparov Z."/>
            <person name="Amiraslanov A."/>
            <person name="Hajiyeva S."/>
            <person name="Abbasov M."/>
            <person name="Kaur K."/>
            <person name="Hamwieh A."/>
            <person name="Solovyev V."/>
            <person name="Salamov A."/>
            <person name="Braich B."/>
            <person name="Kosarev P."/>
            <person name="Mahmoud A."/>
            <person name="Hajiyev E."/>
            <person name="Babayeva S."/>
            <person name="Izzatullayeva V."/>
            <person name="Mammadov A."/>
            <person name="Mammadov A."/>
            <person name="Sharifova S."/>
            <person name="Ojaghi J."/>
            <person name="Eynullazada K."/>
            <person name="Bayramov B."/>
            <person name="Abdulazimova A."/>
            <person name="Shahmuradov I."/>
        </authorList>
    </citation>
    <scope>NUCLEOTIDE SEQUENCE [LARGE SCALE GENOMIC DNA]</scope>
    <source>
        <strain evidence="3">cv. AG2017</strain>
        <tissue evidence="2">Leaf</tissue>
    </source>
</reference>
<dbReference type="PANTHER" id="PTHR33116:SF78">
    <property type="entry name" value="OS12G0587133 PROTEIN"/>
    <property type="match status" value="1"/>
</dbReference>
<feature type="region of interest" description="Disordered" evidence="1">
    <location>
        <begin position="33"/>
        <end position="83"/>
    </location>
</feature>
<evidence type="ECO:0000256" key="1">
    <source>
        <dbReference type="SAM" id="MobiDB-lite"/>
    </source>
</evidence>
<evidence type="ECO:0000313" key="2">
    <source>
        <dbReference type="EMBL" id="PKI65257.1"/>
    </source>
</evidence>
<evidence type="ECO:0000313" key="3">
    <source>
        <dbReference type="Proteomes" id="UP000233551"/>
    </source>
</evidence>
<keyword evidence="3" id="KW-1185">Reference proteome</keyword>
<feature type="region of interest" description="Disordered" evidence="1">
    <location>
        <begin position="112"/>
        <end position="132"/>
    </location>
</feature>
<accession>A0A2I0K9M7</accession>